<dbReference type="InterPro" id="IPR011330">
    <property type="entry name" value="Glyco_hydro/deAcase_b/a-brl"/>
</dbReference>
<dbReference type="Pfam" id="PF01522">
    <property type="entry name" value="Polysacc_deac_1"/>
    <property type="match status" value="1"/>
</dbReference>
<reference evidence="4 5" key="1">
    <citation type="submission" date="2016-05" db="EMBL/GenBank/DDBJ databases">
        <title>Paenibacillus oryzae. sp. nov., isolated from the rice root.</title>
        <authorList>
            <person name="Zhang J."/>
            <person name="Zhang X."/>
        </authorList>
    </citation>
    <scope>NUCLEOTIDE SEQUENCE [LARGE SCALE GENOMIC DNA]</scope>
    <source>
        <strain evidence="4 5">1DrF-4</strain>
    </source>
</reference>
<dbReference type="GO" id="GO:0005576">
    <property type="term" value="C:extracellular region"/>
    <property type="evidence" value="ECO:0007669"/>
    <property type="project" value="UniProtKB-SubCell"/>
</dbReference>
<proteinExistence type="predicted"/>
<evidence type="ECO:0000256" key="1">
    <source>
        <dbReference type="ARBA" id="ARBA00004613"/>
    </source>
</evidence>
<dbReference type="OrthoDB" id="43281at2"/>
<keyword evidence="5" id="KW-1185">Reference proteome</keyword>
<evidence type="ECO:0000313" key="4">
    <source>
        <dbReference type="EMBL" id="OBR69056.1"/>
    </source>
</evidence>
<gene>
    <name evidence="4" type="ORF">A7K91_11135</name>
</gene>
<dbReference type="GO" id="GO:0016810">
    <property type="term" value="F:hydrolase activity, acting on carbon-nitrogen (but not peptide) bonds"/>
    <property type="evidence" value="ECO:0007669"/>
    <property type="project" value="InterPro"/>
</dbReference>
<comment type="subcellular location">
    <subcellularLocation>
        <location evidence="1">Secreted</location>
    </subcellularLocation>
</comment>
<name>A0A1A5YTU3_9BACL</name>
<organism evidence="4 5">
    <name type="scientific">Paenibacillus oryzae</name>
    <dbReference type="NCBI Taxonomy" id="1844972"/>
    <lineage>
        <taxon>Bacteria</taxon>
        <taxon>Bacillati</taxon>
        <taxon>Bacillota</taxon>
        <taxon>Bacilli</taxon>
        <taxon>Bacillales</taxon>
        <taxon>Paenibacillaceae</taxon>
        <taxon>Paenibacillus</taxon>
    </lineage>
</organism>
<dbReference type="PANTHER" id="PTHR34216">
    <property type="match status" value="1"/>
</dbReference>
<dbReference type="SUPFAM" id="SSF88713">
    <property type="entry name" value="Glycoside hydrolase/deacetylase"/>
    <property type="match status" value="1"/>
</dbReference>
<dbReference type="Gene3D" id="3.20.20.370">
    <property type="entry name" value="Glycoside hydrolase/deacetylase"/>
    <property type="match status" value="1"/>
</dbReference>
<comment type="caution">
    <text evidence="4">The sequence shown here is derived from an EMBL/GenBank/DDBJ whole genome shotgun (WGS) entry which is preliminary data.</text>
</comment>
<keyword evidence="2" id="KW-0732">Signal</keyword>
<dbReference type="PROSITE" id="PS51677">
    <property type="entry name" value="NODB"/>
    <property type="match status" value="1"/>
</dbReference>
<evidence type="ECO:0000259" key="3">
    <source>
        <dbReference type="PROSITE" id="PS51677"/>
    </source>
</evidence>
<dbReference type="GO" id="GO:0005975">
    <property type="term" value="P:carbohydrate metabolic process"/>
    <property type="evidence" value="ECO:0007669"/>
    <property type="project" value="InterPro"/>
</dbReference>
<dbReference type="CDD" id="cd10967">
    <property type="entry name" value="CE4_GLA_like_6s"/>
    <property type="match status" value="1"/>
</dbReference>
<dbReference type="RefSeq" id="WP_068678736.1">
    <property type="nucleotide sequence ID" value="NZ_LYPA01000022.1"/>
</dbReference>
<dbReference type="STRING" id="1844972.A7K91_11135"/>
<dbReference type="EMBL" id="LYPA01000022">
    <property type="protein sequence ID" value="OBR69056.1"/>
    <property type="molecule type" value="Genomic_DNA"/>
</dbReference>
<dbReference type="InterPro" id="IPR051398">
    <property type="entry name" value="Polysacch_Deacetylase"/>
</dbReference>
<protein>
    <submittedName>
        <fullName evidence="4">Polysaccharide deacetylase</fullName>
    </submittedName>
</protein>
<feature type="domain" description="NodB homology" evidence="3">
    <location>
        <begin position="17"/>
        <end position="271"/>
    </location>
</feature>
<dbReference type="AlphaFoldDB" id="A0A1A5YTU3"/>
<dbReference type="InterPro" id="IPR002509">
    <property type="entry name" value="NODB_dom"/>
</dbReference>
<sequence>MGAKRIKFDLFPEGLRKAVVFSFDDGRVHDRRLVDIMNDCGLRGTFHLNSGVFGKEGYIEKSEVAELFKGHEVSAHSVTHPFLQQTPNELIIKEMIEDRAALEELTGQVVRGMSYPFGTYDDRVVAMLPGLGIEYARTVNSHGGFHMPEDLLRWHPTCHHKEMAEKTEAFLSSTPYFSYMELLFIWGHSYEFQDDDNWELMEETGKRLGSRKDAPPVWHATMSEIAAYRKGLAELRFGANGSLVHNPSALELWISVDGEAVKIGSGQTLKL</sequence>
<accession>A0A1A5YTU3</accession>
<evidence type="ECO:0000313" key="5">
    <source>
        <dbReference type="Proteomes" id="UP000092024"/>
    </source>
</evidence>
<evidence type="ECO:0000256" key="2">
    <source>
        <dbReference type="ARBA" id="ARBA00022729"/>
    </source>
</evidence>
<dbReference type="Proteomes" id="UP000092024">
    <property type="component" value="Unassembled WGS sequence"/>
</dbReference>
<dbReference type="PANTHER" id="PTHR34216:SF3">
    <property type="entry name" value="POLY-BETA-1,6-N-ACETYL-D-GLUCOSAMINE N-DEACETYLASE"/>
    <property type="match status" value="1"/>
</dbReference>